<comment type="caution">
    <text evidence="2">The sequence shown here is derived from an EMBL/GenBank/DDBJ whole genome shotgun (WGS) entry which is preliminary data.</text>
</comment>
<evidence type="ECO:0000313" key="2">
    <source>
        <dbReference type="EMBL" id="KAK2862617.1"/>
    </source>
</evidence>
<name>A0AA88NPJ8_CHASR</name>
<organism evidence="2 3">
    <name type="scientific">Channa striata</name>
    <name type="common">Snakehead murrel</name>
    <name type="synonym">Ophicephalus striatus</name>
    <dbReference type="NCBI Taxonomy" id="64152"/>
    <lineage>
        <taxon>Eukaryota</taxon>
        <taxon>Metazoa</taxon>
        <taxon>Chordata</taxon>
        <taxon>Craniata</taxon>
        <taxon>Vertebrata</taxon>
        <taxon>Euteleostomi</taxon>
        <taxon>Actinopterygii</taxon>
        <taxon>Neopterygii</taxon>
        <taxon>Teleostei</taxon>
        <taxon>Neoteleostei</taxon>
        <taxon>Acanthomorphata</taxon>
        <taxon>Anabantaria</taxon>
        <taxon>Anabantiformes</taxon>
        <taxon>Channoidei</taxon>
        <taxon>Channidae</taxon>
        <taxon>Channa</taxon>
    </lineage>
</organism>
<accession>A0AA88NPJ8</accession>
<reference evidence="2" key="1">
    <citation type="submission" date="2023-07" db="EMBL/GenBank/DDBJ databases">
        <title>Chromosome-level Genome Assembly of Striped Snakehead (Channa striata).</title>
        <authorList>
            <person name="Liu H."/>
        </authorList>
    </citation>
    <scope>NUCLEOTIDE SEQUENCE</scope>
    <source>
        <strain evidence="2">Gz</strain>
        <tissue evidence="2">Muscle</tissue>
    </source>
</reference>
<sequence>MPAPRLRLFSGFGVSLPIFLRLDPTHSPPPAKRGVGRRRRASRRPRGDRNGEKYLGCCGEKLFRTFCLQPEGPSMW</sequence>
<gene>
    <name evidence="2" type="ORF">Q5P01_002150</name>
</gene>
<protein>
    <submittedName>
        <fullName evidence="2">Uncharacterized protein</fullName>
    </submittedName>
</protein>
<feature type="region of interest" description="Disordered" evidence="1">
    <location>
        <begin position="22"/>
        <end position="52"/>
    </location>
</feature>
<dbReference type="EMBL" id="JAUPFM010000001">
    <property type="protein sequence ID" value="KAK2862617.1"/>
    <property type="molecule type" value="Genomic_DNA"/>
</dbReference>
<keyword evidence="3" id="KW-1185">Reference proteome</keyword>
<evidence type="ECO:0000313" key="3">
    <source>
        <dbReference type="Proteomes" id="UP001187415"/>
    </source>
</evidence>
<dbReference type="Proteomes" id="UP001187415">
    <property type="component" value="Unassembled WGS sequence"/>
</dbReference>
<proteinExistence type="predicted"/>
<dbReference type="AlphaFoldDB" id="A0AA88NPJ8"/>
<feature type="compositionally biased region" description="Basic residues" evidence="1">
    <location>
        <begin position="34"/>
        <end position="44"/>
    </location>
</feature>
<evidence type="ECO:0000256" key="1">
    <source>
        <dbReference type="SAM" id="MobiDB-lite"/>
    </source>
</evidence>